<dbReference type="PANTHER" id="PTHR41523">
    <property type="entry name" value="TWO-COMPONENT SYSTEM SENSOR PROTEIN"/>
    <property type="match status" value="1"/>
</dbReference>
<evidence type="ECO:0000256" key="4">
    <source>
        <dbReference type="ARBA" id="ARBA00022679"/>
    </source>
</evidence>
<dbReference type="InterPro" id="IPR036890">
    <property type="entry name" value="HATPase_C_sf"/>
</dbReference>
<dbReference type="InterPro" id="IPR019734">
    <property type="entry name" value="TPR_rpt"/>
</dbReference>
<evidence type="ECO:0000256" key="5">
    <source>
        <dbReference type="ARBA" id="ARBA00022741"/>
    </source>
</evidence>
<dbReference type="OrthoDB" id="9767435at2"/>
<feature type="domain" description="Histidine kinase/HSP90-like ATPase" evidence="11">
    <location>
        <begin position="648"/>
        <end position="746"/>
    </location>
</feature>
<keyword evidence="5" id="KW-0547">Nucleotide-binding</keyword>
<dbReference type="Pfam" id="PF13181">
    <property type="entry name" value="TPR_8"/>
    <property type="match status" value="2"/>
</dbReference>
<dbReference type="SMART" id="SM00028">
    <property type="entry name" value="TPR"/>
    <property type="match status" value="6"/>
</dbReference>
<feature type="chain" id="PRO_5014662255" description="histidine kinase" evidence="10">
    <location>
        <begin position="23"/>
        <end position="755"/>
    </location>
</feature>
<evidence type="ECO:0000256" key="10">
    <source>
        <dbReference type="SAM" id="SignalP"/>
    </source>
</evidence>
<evidence type="ECO:0000256" key="1">
    <source>
        <dbReference type="ARBA" id="ARBA00000085"/>
    </source>
</evidence>
<dbReference type="GO" id="GO:0005524">
    <property type="term" value="F:ATP binding"/>
    <property type="evidence" value="ECO:0007669"/>
    <property type="project" value="UniProtKB-KW"/>
</dbReference>
<dbReference type="InterPro" id="IPR011990">
    <property type="entry name" value="TPR-like_helical_dom_sf"/>
</dbReference>
<keyword evidence="6 12" id="KW-0418">Kinase</keyword>
<dbReference type="PANTHER" id="PTHR41523:SF8">
    <property type="entry name" value="ETHYLENE RESPONSE SENSOR PROTEIN"/>
    <property type="match status" value="1"/>
</dbReference>
<evidence type="ECO:0000256" key="3">
    <source>
        <dbReference type="ARBA" id="ARBA00022553"/>
    </source>
</evidence>
<keyword evidence="10" id="KW-0732">Signal</keyword>
<dbReference type="SUPFAM" id="SSF48452">
    <property type="entry name" value="TPR-like"/>
    <property type="match status" value="3"/>
</dbReference>
<evidence type="ECO:0000256" key="8">
    <source>
        <dbReference type="PROSITE-ProRule" id="PRU00339"/>
    </source>
</evidence>
<evidence type="ECO:0000313" key="12">
    <source>
        <dbReference type="EMBL" id="AUD01148.1"/>
    </source>
</evidence>
<feature type="repeat" description="TPR" evidence="8">
    <location>
        <begin position="251"/>
        <end position="284"/>
    </location>
</feature>
<dbReference type="InterPro" id="IPR003594">
    <property type="entry name" value="HATPase_dom"/>
</dbReference>
<evidence type="ECO:0000256" key="2">
    <source>
        <dbReference type="ARBA" id="ARBA00012438"/>
    </source>
</evidence>
<dbReference type="KEGG" id="spir:CWM47_04540"/>
<keyword evidence="13" id="KW-1185">Reference proteome</keyword>
<dbReference type="Pfam" id="PF13424">
    <property type="entry name" value="TPR_12"/>
    <property type="match status" value="1"/>
</dbReference>
<proteinExistence type="predicted"/>
<dbReference type="GO" id="GO:0004673">
    <property type="term" value="F:protein histidine kinase activity"/>
    <property type="evidence" value="ECO:0007669"/>
    <property type="project" value="UniProtKB-EC"/>
</dbReference>
<dbReference type="InterPro" id="IPR011495">
    <property type="entry name" value="Sig_transdc_His_kin_sub2_dim/P"/>
</dbReference>
<organism evidence="12 13">
    <name type="scientific">Spirosoma pollinicola</name>
    <dbReference type="NCBI Taxonomy" id="2057025"/>
    <lineage>
        <taxon>Bacteria</taxon>
        <taxon>Pseudomonadati</taxon>
        <taxon>Bacteroidota</taxon>
        <taxon>Cytophagia</taxon>
        <taxon>Cytophagales</taxon>
        <taxon>Cytophagaceae</taxon>
        <taxon>Spirosoma</taxon>
    </lineage>
</organism>
<protein>
    <recommendedName>
        <fullName evidence="2">histidine kinase</fullName>
        <ecNumber evidence="2">2.7.13.3</ecNumber>
    </recommendedName>
</protein>
<dbReference type="Pfam" id="PF07568">
    <property type="entry name" value="HisKA_2"/>
    <property type="match status" value="1"/>
</dbReference>
<dbReference type="AlphaFoldDB" id="A0A2K8YUB8"/>
<dbReference type="Pfam" id="PF00515">
    <property type="entry name" value="TPR_1"/>
    <property type="match status" value="1"/>
</dbReference>
<dbReference type="Pfam" id="PF02518">
    <property type="entry name" value="HATPase_c"/>
    <property type="match status" value="1"/>
</dbReference>
<evidence type="ECO:0000256" key="9">
    <source>
        <dbReference type="SAM" id="Coils"/>
    </source>
</evidence>
<sequence length="755" mass="85534">MINRMQLISLSVWCLFTLQVQAQLSAPQLDSVRNQLKGSLNDTTRVKLLLELGTFKLDLATQTKTNQDSTVLLFQQALTLSNQLGQQKWKDESLYQLGTYYLRNNKLAKGKAYFTRVIKAYQQAGNKAQESRAWFRMGTGILRIGENYAEILSAFGHALALANQLGDRQQEATIRSAMGDMHSIMGEFNEAEKEYLRVLTIQKAIGDKRIYKTYFSLSNIGFYRGDFNSALSYALKMIKAVETSGNTGELDYAYFRLGNVYFELGQIDKSVEAYRKSLAISKQKGQVIVDVALAKKLSRALLKQGRAQEALHFLTTIDRKNLPLIIDDKMTMAESFGECYAALKQYKRAEAYYLESIAWSKKTASWVALVANMGIGRFYVATSQYAKASPYLQKLLSAPQGQVPANILMEVHLMQFKVDSAAGRYVVAIAQFQQYKALNDSIFNAGKSRQINELEIQYETEKKEQQIQLLTEKEQRQQSELKRAQTTRYGFIAGAILLAGLLGMSYNRYRLKQRSHQLLEAQQQEINLKNDSLRQILTEKDQLLEEKEWMLKEIHHRVKNNLQIISSLLHSQSVFLTDPTAQSAIRESQNRVHAMALIHQKLYQSDRLANVDLSEYIEEIVDYLITSFDRQDTILKQIAVSPVGLDITLAVPLGLLINEAVTNSLKHAFPSEQAGFIAVELTKPDRKTYRLTIRDNGIGLPVDVNPDQSQTLGMSLIRGLSKQLKGTLQIDQNDGVQISLLFMTEQVDHETFINS</sequence>
<dbReference type="Proteomes" id="UP000232883">
    <property type="component" value="Chromosome"/>
</dbReference>
<dbReference type="EC" id="2.7.13.3" evidence="2"/>
<dbReference type="PROSITE" id="PS50293">
    <property type="entry name" value="TPR_REGION"/>
    <property type="match status" value="1"/>
</dbReference>
<accession>A0A2K8YUB8</accession>
<feature type="signal peptide" evidence="10">
    <location>
        <begin position="1"/>
        <end position="22"/>
    </location>
</feature>
<name>A0A2K8YUB8_9BACT</name>
<evidence type="ECO:0000259" key="11">
    <source>
        <dbReference type="SMART" id="SM00387"/>
    </source>
</evidence>
<reference evidence="12 13" key="1">
    <citation type="submission" date="2017-11" db="EMBL/GenBank/DDBJ databases">
        <title>Taxonomic description and genome sequences of Spirosoma HA7 sp. nov., isolated from pollen microhabitat of Corylus avellana.</title>
        <authorList>
            <person name="Ambika Manirajan B."/>
            <person name="Suarez C."/>
            <person name="Ratering S."/>
            <person name="Geissler-Plaum R."/>
            <person name="Cardinale M."/>
            <person name="Sylvia S."/>
        </authorList>
    </citation>
    <scope>NUCLEOTIDE SEQUENCE [LARGE SCALE GENOMIC DNA]</scope>
    <source>
        <strain evidence="12 13">HA7</strain>
    </source>
</reference>
<feature type="coiled-coil region" evidence="9">
    <location>
        <begin position="444"/>
        <end position="487"/>
    </location>
</feature>
<gene>
    <name evidence="12" type="ORF">CWM47_04540</name>
</gene>
<dbReference type="EMBL" id="CP025096">
    <property type="protein sequence ID" value="AUD01148.1"/>
    <property type="molecule type" value="Genomic_DNA"/>
</dbReference>
<keyword evidence="8" id="KW-0802">TPR repeat</keyword>
<keyword evidence="3" id="KW-0597">Phosphoprotein</keyword>
<comment type="catalytic activity">
    <reaction evidence="1">
        <text>ATP + protein L-histidine = ADP + protein N-phospho-L-histidine.</text>
        <dbReference type="EC" id="2.7.13.3"/>
    </reaction>
</comment>
<dbReference type="Gene3D" id="1.25.40.10">
    <property type="entry name" value="Tetratricopeptide repeat domain"/>
    <property type="match status" value="2"/>
</dbReference>
<dbReference type="SUPFAM" id="SSF55874">
    <property type="entry name" value="ATPase domain of HSP90 chaperone/DNA topoisomerase II/histidine kinase"/>
    <property type="match status" value="1"/>
</dbReference>
<dbReference type="Gene3D" id="3.30.450.20">
    <property type="entry name" value="PAS domain"/>
    <property type="match status" value="1"/>
</dbReference>
<dbReference type="Gene3D" id="3.30.565.10">
    <property type="entry name" value="Histidine kinase-like ATPase, C-terminal domain"/>
    <property type="match status" value="1"/>
</dbReference>
<dbReference type="RefSeq" id="WP_100986623.1">
    <property type="nucleotide sequence ID" value="NZ_CP025096.1"/>
</dbReference>
<evidence type="ECO:0000256" key="7">
    <source>
        <dbReference type="ARBA" id="ARBA00022840"/>
    </source>
</evidence>
<dbReference type="PROSITE" id="PS50005">
    <property type="entry name" value="TPR"/>
    <property type="match status" value="1"/>
</dbReference>
<evidence type="ECO:0000313" key="13">
    <source>
        <dbReference type="Proteomes" id="UP000232883"/>
    </source>
</evidence>
<keyword evidence="4" id="KW-0808">Transferase</keyword>
<evidence type="ECO:0000256" key="6">
    <source>
        <dbReference type="ARBA" id="ARBA00022777"/>
    </source>
</evidence>
<keyword evidence="7" id="KW-0067">ATP-binding</keyword>
<dbReference type="SMART" id="SM00387">
    <property type="entry name" value="HATPase_c"/>
    <property type="match status" value="1"/>
</dbReference>
<keyword evidence="9" id="KW-0175">Coiled coil</keyword>